<evidence type="ECO:0000256" key="1">
    <source>
        <dbReference type="SAM" id="MobiDB-lite"/>
    </source>
</evidence>
<name>A0ABQ6ZE15_9GAMM</name>
<feature type="transmembrane region" description="Helical" evidence="2">
    <location>
        <begin position="197"/>
        <end position="220"/>
    </location>
</feature>
<feature type="transmembrane region" description="Helical" evidence="2">
    <location>
        <begin position="339"/>
        <end position="358"/>
    </location>
</feature>
<feature type="region of interest" description="Disordered" evidence="1">
    <location>
        <begin position="1"/>
        <end position="30"/>
    </location>
</feature>
<accession>A0ABQ6ZE15</accession>
<proteinExistence type="predicted"/>
<feature type="transmembrane region" description="Helical" evidence="2">
    <location>
        <begin position="298"/>
        <end position="319"/>
    </location>
</feature>
<evidence type="ECO:0000313" key="3">
    <source>
        <dbReference type="EMBL" id="KAF1723598.1"/>
    </source>
</evidence>
<keyword evidence="2" id="KW-1133">Transmembrane helix</keyword>
<feature type="transmembrane region" description="Helical" evidence="2">
    <location>
        <begin position="152"/>
        <end position="172"/>
    </location>
</feature>
<feature type="region of interest" description="Disordered" evidence="1">
    <location>
        <begin position="112"/>
        <end position="139"/>
    </location>
</feature>
<feature type="transmembrane region" description="Helical" evidence="2">
    <location>
        <begin position="240"/>
        <end position="261"/>
    </location>
</feature>
<keyword evidence="2" id="KW-0812">Transmembrane</keyword>
<organism evidence="3 4">
    <name type="scientific">Pseudoxanthomonas japonensis</name>
    <dbReference type="NCBI Taxonomy" id="69284"/>
    <lineage>
        <taxon>Bacteria</taxon>
        <taxon>Pseudomonadati</taxon>
        <taxon>Pseudomonadota</taxon>
        <taxon>Gammaproteobacteria</taxon>
        <taxon>Lysobacterales</taxon>
        <taxon>Lysobacteraceae</taxon>
        <taxon>Pseudoxanthomonas</taxon>
    </lineage>
</organism>
<feature type="transmembrane region" description="Helical" evidence="2">
    <location>
        <begin position="370"/>
        <end position="390"/>
    </location>
</feature>
<keyword evidence="2" id="KW-0472">Membrane</keyword>
<reference evidence="3 4" key="1">
    <citation type="submission" date="2017-10" db="EMBL/GenBank/DDBJ databases">
        <title>Whole genome sequencing of members of genus Pseudoxanthomonas.</title>
        <authorList>
            <person name="Kumar S."/>
            <person name="Bansal K."/>
            <person name="Kaur A."/>
            <person name="Patil P."/>
            <person name="Sharma S."/>
            <person name="Patil P.B."/>
        </authorList>
    </citation>
    <scope>NUCLEOTIDE SEQUENCE [LARGE SCALE GENOMIC DNA]</scope>
    <source>
        <strain evidence="3 4">DSM 17109</strain>
    </source>
</reference>
<dbReference type="Pfam" id="PF10067">
    <property type="entry name" value="DUF2306"/>
    <property type="match status" value="1"/>
</dbReference>
<protein>
    <recommendedName>
        <fullName evidence="5">DUF2306 domain-containing protein</fullName>
    </recommendedName>
</protein>
<gene>
    <name evidence="3" type="ORF">CSC78_15455</name>
</gene>
<dbReference type="Proteomes" id="UP000781710">
    <property type="component" value="Unassembled WGS sequence"/>
</dbReference>
<evidence type="ECO:0008006" key="5">
    <source>
        <dbReference type="Google" id="ProtNLM"/>
    </source>
</evidence>
<dbReference type="InterPro" id="IPR018750">
    <property type="entry name" value="DUF2306_membrane"/>
</dbReference>
<feature type="transmembrane region" description="Helical" evidence="2">
    <location>
        <begin position="267"/>
        <end position="286"/>
    </location>
</feature>
<comment type="caution">
    <text evidence="3">The sequence shown here is derived from an EMBL/GenBank/DDBJ whole genome shotgun (WGS) entry which is preliminary data.</text>
</comment>
<evidence type="ECO:0000313" key="4">
    <source>
        <dbReference type="Proteomes" id="UP000781710"/>
    </source>
</evidence>
<evidence type="ECO:0000256" key="2">
    <source>
        <dbReference type="SAM" id="Phobius"/>
    </source>
</evidence>
<feature type="compositionally biased region" description="Basic and acidic residues" evidence="1">
    <location>
        <begin position="1"/>
        <end position="10"/>
    </location>
</feature>
<keyword evidence="4" id="KW-1185">Reference proteome</keyword>
<sequence length="411" mass="44774">MPVAPDRVEDLVATEHPTRRRRQQREHGERLGFERLFGPATQQAPAGEVDDHVVEGKAVGIRLRHALSQRTGPLVSEYRCACGHPARPSMCATSRLPATGLTIRTSSSVRLRIGRDPPTEPENPMDMSPARPRTPGTDAPERRLLRGLGRTFQLLALLGLFAFGIYIVLRAAGASHRNFDQWHALVDGLAMPTAADWIANLGIGLHFAMGTVLVLAWPILLSSHIRSRHRGVHRWTGRVYVTAGVLAGAGGMSFILTHGAYTPAASIAFGLWGAVMMLSAVMAFVHARAKRFDRHRAWAIRLFAMVLGSWVFDLEIRAWKDLTGGLGMGAGGTSGPFDYAILYLFFVPNLLVAECFIRNLHRRITLPRRVAWPAITGFALAGGVFAYAVVMVTATSTGKYGKHLLQALGGG</sequence>
<dbReference type="EMBL" id="PDWW01000026">
    <property type="protein sequence ID" value="KAF1723598.1"/>
    <property type="molecule type" value="Genomic_DNA"/>
</dbReference>